<name>A0A1E1JYV8_9HELO</name>
<keyword evidence="3" id="KW-1185">Reference proteome</keyword>
<dbReference type="Proteomes" id="UP000178129">
    <property type="component" value="Unassembled WGS sequence"/>
</dbReference>
<feature type="region of interest" description="Disordered" evidence="1">
    <location>
        <begin position="713"/>
        <end position="735"/>
    </location>
</feature>
<evidence type="ECO:0000256" key="1">
    <source>
        <dbReference type="SAM" id="MobiDB-lite"/>
    </source>
</evidence>
<sequence>MNTAIITTATPVATVTDTNNRIVNSNLPPCQPPIIQPYLPYARMDALPAWATSAGGSDERHGPPFNPKEKESHIDLKVRLATDIMLDILLKPKTSYAGTRDLLEYSSSLPLVVRSLVEQHRKKLLPRLQFLGTAFGPGIFTSPKFEEAFTKFEEDYDAAIEVCSLEVDSGIFLFNMCEELNGLFADIVRFLDNHRDICLDFELAARYDVELRDSKRRRPSPDPYNVLFFQGRFGRVREIEQPLFPGQLGGLHTSKTSVYEPFSLRSIPEVTIRQRLLDEAFRARSNDSDKFSIFRLLTRRVRKIKKTSPYNTQYMDLMVSSLAYGYRPGGLAGMGHKIDRQALTIIIRFGIGYFSTKDSGFNKFIGPWAQRYCKVADEAFEKSMDNKTWAHEVGKVMFALLNFLMVSHDALLENYVDEKLPATIKILYRGNLEFRPATSRFSISRGRICMVNKSQADSREQLKILMNNNKIAAALGEIKDELVISFKDLTLPHDYMELPRRKVLDGWVSSDDDEDDDEMFPPLRVDSKDHIDALWYILQSSPSTEGETSAETQREGPIMGKVVKMVSKSSGKVEDRFITVSISPVSSQAGSSSPAHEPQHNAAVQSNRDKGKGRSNLESTNIISSKVNDDNRRSAENLHGGSGESSGTTEHTIKHLRKRNIHPRARLNAYLNDPTINIFSSLPNSSRPGDPLFLPRVDVRACVKSLAEAKASENLTQAQPQATHQAQQETFEASKEGRHSMQLLDTALATELNIHPKWPAKVLEVGRPWGKDWSSQPIAAPEGLSSSEGWTIEWSEKRANEYNFSDEGFDVEMEDVLE</sequence>
<comment type="caution">
    <text evidence="2">The sequence shown here is derived from an EMBL/GenBank/DDBJ whole genome shotgun (WGS) entry which is preliminary data.</text>
</comment>
<feature type="compositionally biased region" description="Low complexity" evidence="1">
    <location>
        <begin position="716"/>
        <end position="730"/>
    </location>
</feature>
<feature type="compositionally biased region" description="Basic and acidic residues" evidence="1">
    <location>
        <begin position="627"/>
        <end position="636"/>
    </location>
</feature>
<feature type="compositionally biased region" description="Polar residues" evidence="1">
    <location>
        <begin position="616"/>
        <end position="626"/>
    </location>
</feature>
<protein>
    <submittedName>
        <fullName evidence="2">Uncharacterized protein</fullName>
    </submittedName>
</protein>
<reference evidence="3" key="1">
    <citation type="submission" date="2016-03" db="EMBL/GenBank/DDBJ databases">
        <authorList>
            <person name="Ploux O."/>
        </authorList>
    </citation>
    <scope>NUCLEOTIDE SEQUENCE [LARGE SCALE GENOMIC DNA]</scope>
    <source>
        <strain evidence="3">UK7</strain>
    </source>
</reference>
<evidence type="ECO:0000313" key="3">
    <source>
        <dbReference type="Proteomes" id="UP000178129"/>
    </source>
</evidence>
<evidence type="ECO:0000313" key="2">
    <source>
        <dbReference type="EMBL" id="CZS90993.1"/>
    </source>
</evidence>
<proteinExistence type="predicted"/>
<gene>
    <name evidence="2" type="ORF">RCO7_01375</name>
</gene>
<feature type="region of interest" description="Disordered" evidence="1">
    <location>
        <begin position="585"/>
        <end position="660"/>
    </location>
</feature>
<organism evidence="2 3">
    <name type="scientific">Rhynchosporium graminicola</name>
    <dbReference type="NCBI Taxonomy" id="2792576"/>
    <lineage>
        <taxon>Eukaryota</taxon>
        <taxon>Fungi</taxon>
        <taxon>Dikarya</taxon>
        <taxon>Ascomycota</taxon>
        <taxon>Pezizomycotina</taxon>
        <taxon>Leotiomycetes</taxon>
        <taxon>Helotiales</taxon>
        <taxon>Ploettnerulaceae</taxon>
        <taxon>Rhynchosporium</taxon>
    </lineage>
</organism>
<dbReference type="AlphaFoldDB" id="A0A1E1JYV8"/>
<dbReference type="InParanoid" id="A0A1E1JYV8"/>
<dbReference type="EMBL" id="FJUW01000004">
    <property type="protein sequence ID" value="CZS90993.1"/>
    <property type="molecule type" value="Genomic_DNA"/>
</dbReference>
<accession>A0A1E1JYV8</accession>